<gene>
    <name evidence="3" type="ORF">D6C13_05210</name>
</gene>
<sequence length="67" mass="7222">MKRTTLALFSLMIAMTTFNSFAALHPSSSQEVASELNRKASESGTRPSTTIDASAHNKLTASSDYLK</sequence>
<evidence type="ECO:0000256" key="2">
    <source>
        <dbReference type="SAM" id="SignalP"/>
    </source>
</evidence>
<feature type="chain" id="PRO_5019010936" description="DUF1471 domain-containing protein" evidence="2">
    <location>
        <begin position="23"/>
        <end position="67"/>
    </location>
</feature>
<protein>
    <recommendedName>
        <fullName evidence="5">DUF1471 domain-containing protein</fullName>
    </recommendedName>
</protein>
<evidence type="ECO:0000256" key="1">
    <source>
        <dbReference type="SAM" id="MobiDB-lite"/>
    </source>
</evidence>
<evidence type="ECO:0000313" key="3">
    <source>
        <dbReference type="EMBL" id="RJT46077.1"/>
    </source>
</evidence>
<keyword evidence="2" id="KW-0732">Signal</keyword>
<feature type="region of interest" description="Disordered" evidence="1">
    <location>
        <begin position="29"/>
        <end position="67"/>
    </location>
</feature>
<feature type="signal peptide" evidence="2">
    <location>
        <begin position="1"/>
        <end position="22"/>
    </location>
</feature>
<accession>A0A419NCJ9</accession>
<feature type="compositionally biased region" description="Polar residues" evidence="1">
    <location>
        <begin position="42"/>
        <end position="67"/>
    </location>
</feature>
<keyword evidence="4" id="KW-1185">Reference proteome</keyword>
<dbReference type="RefSeq" id="WP_120131764.1">
    <property type="nucleotide sequence ID" value="NZ_RAHH01000005.1"/>
</dbReference>
<evidence type="ECO:0000313" key="4">
    <source>
        <dbReference type="Proteomes" id="UP000284908"/>
    </source>
</evidence>
<comment type="caution">
    <text evidence="3">The sequence shown here is derived from an EMBL/GenBank/DDBJ whole genome shotgun (WGS) entry which is preliminary data.</text>
</comment>
<organism evidence="3 4">
    <name type="scientific">Rahnella woolbedingensis</name>
    <dbReference type="NCBI Taxonomy" id="1510574"/>
    <lineage>
        <taxon>Bacteria</taxon>
        <taxon>Pseudomonadati</taxon>
        <taxon>Pseudomonadota</taxon>
        <taxon>Gammaproteobacteria</taxon>
        <taxon>Enterobacterales</taxon>
        <taxon>Yersiniaceae</taxon>
        <taxon>Rahnella</taxon>
    </lineage>
</organism>
<dbReference type="Proteomes" id="UP000284908">
    <property type="component" value="Unassembled WGS sequence"/>
</dbReference>
<proteinExistence type="predicted"/>
<dbReference type="EMBL" id="RAHH01000005">
    <property type="protein sequence ID" value="RJT46077.1"/>
    <property type="molecule type" value="Genomic_DNA"/>
</dbReference>
<dbReference type="OrthoDB" id="6506902at2"/>
<dbReference type="AlphaFoldDB" id="A0A419NCJ9"/>
<name>A0A419NCJ9_9GAMM</name>
<reference evidence="3 4" key="1">
    <citation type="submission" date="2018-09" db="EMBL/GenBank/DDBJ databases">
        <authorList>
            <person name="Le Fleche-Mateos A."/>
        </authorList>
    </citation>
    <scope>NUCLEOTIDE SEQUENCE [LARGE SCALE GENOMIC DNA]</scope>
    <source>
        <strain evidence="3 4">DSM 27399</strain>
    </source>
</reference>
<evidence type="ECO:0008006" key="5">
    <source>
        <dbReference type="Google" id="ProtNLM"/>
    </source>
</evidence>